<dbReference type="CDD" id="cd02947">
    <property type="entry name" value="TRX_family"/>
    <property type="match status" value="1"/>
</dbReference>
<dbReference type="EMBL" id="JAVTTO010000001">
    <property type="protein sequence ID" value="MDT7830963.1"/>
    <property type="molecule type" value="Genomic_DNA"/>
</dbReference>
<evidence type="ECO:0000256" key="1">
    <source>
        <dbReference type="SAM" id="SignalP"/>
    </source>
</evidence>
<proteinExistence type="predicted"/>
<dbReference type="InterPro" id="IPR036249">
    <property type="entry name" value="Thioredoxin-like_sf"/>
</dbReference>
<keyword evidence="3" id="KW-1185">Reference proteome</keyword>
<comment type="caution">
    <text evidence="2">The sequence shown here is derived from an EMBL/GenBank/DDBJ whole genome shotgun (WGS) entry which is preliminary data.</text>
</comment>
<name>A0ABU3LCM1_9FLAO</name>
<accession>A0ABU3LCM1</accession>
<dbReference type="Gene3D" id="3.40.30.10">
    <property type="entry name" value="Glutaredoxin"/>
    <property type="match status" value="1"/>
</dbReference>
<feature type="chain" id="PRO_5047415508" evidence="1">
    <location>
        <begin position="19"/>
        <end position="174"/>
    </location>
</feature>
<evidence type="ECO:0000313" key="2">
    <source>
        <dbReference type="EMBL" id="MDT7830963.1"/>
    </source>
</evidence>
<evidence type="ECO:0000313" key="3">
    <source>
        <dbReference type="Proteomes" id="UP001257277"/>
    </source>
</evidence>
<dbReference type="Pfam" id="PF14595">
    <property type="entry name" value="Thioredoxin_9"/>
    <property type="match status" value="1"/>
</dbReference>
<dbReference type="SUPFAM" id="SSF52833">
    <property type="entry name" value="Thioredoxin-like"/>
    <property type="match status" value="1"/>
</dbReference>
<protein>
    <submittedName>
        <fullName evidence="2">Thioredoxin family protein</fullName>
    </submittedName>
</protein>
<keyword evidence="1" id="KW-0732">Signal</keyword>
<gene>
    <name evidence="2" type="ORF">RQM59_01145</name>
</gene>
<sequence>MKKILFILALSITCYASAQKKTAVKKDKNGHLIGYVKKSAFLDKSYSRWFTKNYDSYKTEEAVISKIRKKINKCKIAGFMGVWCGDSRREVPKLYKILEEANFNMDNLEMIALNRSKRTPDNLQKGYNIIRIPTFVFYKDGKEIGRFVEYSRETLERDILKILTTKTYKHSYQK</sequence>
<organism evidence="2 3">
    <name type="scientific">Asprobacillus argus</name>
    <dbReference type="NCBI Taxonomy" id="3076534"/>
    <lineage>
        <taxon>Bacteria</taxon>
        <taxon>Pseudomonadati</taxon>
        <taxon>Bacteroidota</taxon>
        <taxon>Flavobacteriia</taxon>
        <taxon>Flavobacteriales</taxon>
        <taxon>Flavobacteriaceae</taxon>
        <taxon>Asprobacillus</taxon>
    </lineage>
</organism>
<dbReference type="RefSeq" id="WP_349240219.1">
    <property type="nucleotide sequence ID" value="NZ_JAVTTO010000001.1"/>
</dbReference>
<dbReference type="Proteomes" id="UP001257277">
    <property type="component" value="Unassembled WGS sequence"/>
</dbReference>
<reference evidence="2 3" key="1">
    <citation type="submission" date="2023-09" db="EMBL/GenBank/DDBJ databases">
        <title>Novel taxa isolated from Blanes Bay.</title>
        <authorList>
            <person name="Rey-Velasco X."/>
            <person name="Lucena T."/>
        </authorList>
    </citation>
    <scope>NUCLEOTIDE SEQUENCE [LARGE SCALE GENOMIC DNA]</scope>
    <source>
        <strain evidence="2 3">S356</strain>
    </source>
</reference>
<feature type="signal peptide" evidence="1">
    <location>
        <begin position="1"/>
        <end position="18"/>
    </location>
</feature>